<evidence type="ECO:0000256" key="1">
    <source>
        <dbReference type="ARBA" id="ARBA00004651"/>
    </source>
</evidence>
<comment type="function">
    <text evidence="9">Part of the ABC transporter complex LsrABCD involved in autoinducer 2 (AI-2) import. Probably responsible for the translocation of the substrate across the membrane.</text>
</comment>
<dbReference type="RefSeq" id="WP_425562272.1">
    <property type="nucleotide sequence ID" value="NZ_BAABCN010000015.1"/>
</dbReference>
<feature type="transmembrane region" description="Helical" evidence="11">
    <location>
        <begin position="277"/>
        <end position="304"/>
    </location>
</feature>
<evidence type="ECO:0000256" key="2">
    <source>
        <dbReference type="ARBA" id="ARBA00011262"/>
    </source>
</evidence>
<evidence type="ECO:0000256" key="5">
    <source>
        <dbReference type="ARBA" id="ARBA00022519"/>
    </source>
</evidence>
<comment type="subunit">
    <text evidence="2">The complex is composed of two ATP-binding proteins (LsrA), two transmembrane proteins (LsrC and LsrD) and a solute-binding protein (LsrB).</text>
</comment>
<evidence type="ECO:0000256" key="7">
    <source>
        <dbReference type="ARBA" id="ARBA00022989"/>
    </source>
</evidence>
<feature type="transmembrane region" description="Helical" evidence="11">
    <location>
        <begin position="65"/>
        <end position="84"/>
    </location>
</feature>
<proteinExistence type="predicted"/>
<keyword evidence="8 11" id="KW-0472">Membrane</keyword>
<dbReference type="CDD" id="cd06579">
    <property type="entry name" value="TM_PBP1_transp_AraH_like"/>
    <property type="match status" value="1"/>
</dbReference>
<sequence length="353" mass="36955">MTTTLTPTPAPTPPQARSQNGFTLGLYSFMRARETSILLALILVIVVTTAKNPNFLFSPDGWRDLLLTPSILILVAVGQAIVIITRSVDLSVGSVLGLTAYLTGRLFIDIPGIPIIVVFAAGIVLGGLLGLINGALVAFAKVPALVITLGTLYAYRGINVLWAGSDRVNASDMPKDFLALGTSSVLSIPLLTIIALVVLVAAGWYMRNTRGGREFYAIGSEPAAAELYGLRVTKRILIAFIACGALTGLAGVLYAARYGTINSQAGSGFELDAVGAAVIGGVAIFGGSGTVWGAALGATLLLTINRALPILGVPDFWQRAVVGVLIIGAIVLDRVLSLRQTRKLLEERDDSNV</sequence>
<accession>A0ABP7L2T1</accession>
<gene>
    <name evidence="12" type="ORF">GCM10022381_36990</name>
</gene>
<dbReference type="PANTHER" id="PTHR32196">
    <property type="entry name" value="ABC TRANSPORTER PERMEASE PROTEIN YPHD-RELATED-RELATED"/>
    <property type="match status" value="1"/>
</dbReference>
<name>A0ABP7L2T1_9MICO</name>
<dbReference type="Proteomes" id="UP001501803">
    <property type="component" value="Unassembled WGS sequence"/>
</dbReference>
<organism evidence="12 13">
    <name type="scientific">Leifsonia kafniensis</name>
    <dbReference type="NCBI Taxonomy" id="475957"/>
    <lineage>
        <taxon>Bacteria</taxon>
        <taxon>Bacillati</taxon>
        <taxon>Actinomycetota</taxon>
        <taxon>Actinomycetes</taxon>
        <taxon>Micrococcales</taxon>
        <taxon>Microbacteriaceae</taxon>
        <taxon>Leifsonia</taxon>
    </lineage>
</organism>
<dbReference type="PANTHER" id="PTHR32196:SF29">
    <property type="entry name" value="AUTOINDUCER 2 IMPORT SYSTEM PERMEASE PROTEIN LSRC"/>
    <property type="match status" value="1"/>
</dbReference>
<dbReference type="Pfam" id="PF02653">
    <property type="entry name" value="BPD_transp_2"/>
    <property type="match status" value="1"/>
</dbReference>
<keyword evidence="3" id="KW-0813">Transport</keyword>
<feature type="transmembrane region" description="Helical" evidence="11">
    <location>
        <begin position="177"/>
        <end position="206"/>
    </location>
</feature>
<evidence type="ECO:0000313" key="12">
    <source>
        <dbReference type="EMBL" id="GAA3891743.1"/>
    </source>
</evidence>
<comment type="subcellular location">
    <subcellularLocation>
        <location evidence="1">Cell membrane</location>
        <topology evidence="1">Multi-pass membrane protein</topology>
    </subcellularLocation>
</comment>
<feature type="transmembrane region" description="Helical" evidence="11">
    <location>
        <begin position="316"/>
        <end position="336"/>
    </location>
</feature>
<evidence type="ECO:0000256" key="10">
    <source>
        <dbReference type="ARBA" id="ARBA00039382"/>
    </source>
</evidence>
<evidence type="ECO:0000256" key="8">
    <source>
        <dbReference type="ARBA" id="ARBA00023136"/>
    </source>
</evidence>
<feature type="transmembrane region" description="Helical" evidence="11">
    <location>
        <begin position="236"/>
        <end position="256"/>
    </location>
</feature>
<keyword evidence="6 11" id="KW-0812">Transmembrane</keyword>
<reference evidence="13" key="1">
    <citation type="journal article" date="2019" name="Int. J. Syst. Evol. Microbiol.">
        <title>The Global Catalogue of Microorganisms (GCM) 10K type strain sequencing project: providing services to taxonomists for standard genome sequencing and annotation.</title>
        <authorList>
            <consortium name="The Broad Institute Genomics Platform"/>
            <consortium name="The Broad Institute Genome Sequencing Center for Infectious Disease"/>
            <person name="Wu L."/>
            <person name="Ma J."/>
        </authorList>
    </citation>
    <scope>NUCLEOTIDE SEQUENCE [LARGE SCALE GENOMIC DNA]</scope>
    <source>
        <strain evidence="13">JCM 17021</strain>
    </source>
</reference>
<evidence type="ECO:0000313" key="13">
    <source>
        <dbReference type="Proteomes" id="UP001501803"/>
    </source>
</evidence>
<keyword evidence="13" id="KW-1185">Reference proteome</keyword>
<dbReference type="EMBL" id="BAABCN010000015">
    <property type="protein sequence ID" value="GAA3891743.1"/>
    <property type="molecule type" value="Genomic_DNA"/>
</dbReference>
<feature type="transmembrane region" description="Helical" evidence="11">
    <location>
        <begin position="35"/>
        <end position="53"/>
    </location>
</feature>
<feature type="transmembrane region" description="Helical" evidence="11">
    <location>
        <begin position="145"/>
        <end position="165"/>
    </location>
</feature>
<evidence type="ECO:0000256" key="6">
    <source>
        <dbReference type="ARBA" id="ARBA00022692"/>
    </source>
</evidence>
<keyword evidence="4" id="KW-1003">Cell membrane</keyword>
<evidence type="ECO:0000256" key="4">
    <source>
        <dbReference type="ARBA" id="ARBA00022475"/>
    </source>
</evidence>
<feature type="transmembrane region" description="Helical" evidence="11">
    <location>
        <begin position="115"/>
        <end position="139"/>
    </location>
</feature>
<keyword evidence="5" id="KW-0997">Cell inner membrane</keyword>
<evidence type="ECO:0000256" key="11">
    <source>
        <dbReference type="SAM" id="Phobius"/>
    </source>
</evidence>
<evidence type="ECO:0000256" key="9">
    <source>
        <dbReference type="ARBA" id="ARBA00025439"/>
    </source>
</evidence>
<protein>
    <recommendedName>
        <fullName evidence="10">Autoinducer 2 import system permease protein LsrC</fullName>
    </recommendedName>
</protein>
<dbReference type="InterPro" id="IPR001851">
    <property type="entry name" value="ABC_transp_permease"/>
</dbReference>
<comment type="caution">
    <text evidence="12">The sequence shown here is derived from an EMBL/GenBank/DDBJ whole genome shotgun (WGS) entry which is preliminary data.</text>
</comment>
<keyword evidence="7 11" id="KW-1133">Transmembrane helix</keyword>
<evidence type="ECO:0000256" key="3">
    <source>
        <dbReference type="ARBA" id="ARBA00022448"/>
    </source>
</evidence>